<comment type="subcellular location">
    <subcellularLocation>
        <location evidence="1">Cell membrane</location>
        <topology evidence="1">Multi-pass membrane protein</topology>
    </subcellularLocation>
</comment>
<evidence type="ECO:0000256" key="5">
    <source>
        <dbReference type="ARBA" id="ARBA00023136"/>
    </source>
</evidence>
<dbReference type="InterPro" id="IPR004797">
    <property type="entry name" value="Competence_ComEC/Rec2"/>
</dbReference>
<dbReference type="PANTHER" id="PTHR30619">
    <property type="entry name" value="DNA INTERNALIZATION/COMPETENCE PROTEIN COMEC/REC2"/>
    <property type="match status" value="1"/>
</dbReference>
<dbReference type="EMBL" id="JAQKAB010000006">
    <property type="protein sequence ID" value="MDA7026874.1"/>
    <property type="molecule type" value="Genomic_DNA"/>
</dbReference>
<name>A0ABT4X3N5_9BACI</name>
<dbReference type="Proteomes" id="UP001211894">
    <property type="component" value="Unassembled WGS sequence"/>
</dbReference>
<feature type="transmembrane region" description="Helical" evidence="6">
    <location>
        <begin position="351"/>
        <end position="370"/>
    </location>
</feature>
<dbReference type="PANTHER" id="PTHR30619:SF1">
    <property type="entry name" value="RECOMBINATION PROTEIN 2"/>
    <property type="match status" value="1"/>
</dbReference>
<evidence type="ECO:0000256" key="3">
    <source>
        <dbReference type="ARBA" id="ARBA00022692"/>
    </source>
</evidence>
<feature type="domain" description="Metallo-beta-lactamase" evidence="7">
    <location>
        <begin position="508"/>
        <end position="719"/>
    </location>
</feature>
<feature type="transmembrane region" description="Helical" evidence="6">
    <location>
        <begin position="476"/>
        <end position="495"/>
    </location>
</feature>
<feature type="transmembrane region" description="Helical" evidence="6">
    <location>
        <begin position="390"/>
        <end position="409"/>
    </location>
</feature>
<evidence type="ECO:0000259" key="7">
    <source>
        <dbReference type="SMART" id="SM00849"/>
    </source>
</evidence>
<dbReference type="InterPro" id="IPR025405">
    <property type="entry name" value="DUF4131"/>
</dbReference>
<dbReference type="NCBIfam" id="TIGR00360">
    <property type="entry name" value="ComEC_N-term"/>
    <property type="match status" value="1"/>
</dbReference>
<dbReference type="InterPro" id="IPR036866">
    <property type="entry name" value="RibonucZ/Hydroxyglut_hydro"/>
</dbReference>
<evidence type="ECO:0000256" key="1">
    <source>
        <dbReference type="ARBA" id="ARBA00004651"/>
    </source>
</evidence>
<evidence type="ECO:0000313" key="9">
    <source>
        <dbReference type="Proteomes" id="UP001211894"/>
    </source>
</evidence>
<sequence length="773" mass="86660">MDMYRLIPCGAISAVAGIASAQSSSFLPVAIFLCLLSIFCLPRKQFILFVICIFVFGVYLIYFLIIDDSNTTYYQEGTFHTKASVLNIPKIDGDRFTFIAETADKERLKVNYTIRSPEEKTVLSMLKPSSSCFFTGQLRKPKKATVPGTFNADEYLYQQGIHWNYKLKSMTHCKSNESSFLLNIRQTGLAFIEKNMPEQAAGIVQALIFGERFLIEKEVLASYQTLGIIHLLAISGLHVAIFSTVIFYTLLRVGITRETAKVFLIIFLPVLTVLTGCAPSVLRAVLMSEIYLFSSLLKKRHKTADVLGLACLGLLLYNPYLLFQVGFQLSFSICFVFVLSKEIFIKLKYRISQLLVASFLAQLGSLPILLYHFQTISLLSVFMNLMFVPFYVYIIMPLAFGSILALLIVHPLGEIIVNVLHALIRWSHQVATAASSIDVFTFAAVKPNHLQLLYYSVSICVLLVCMEKAFSLQKLIAPLCCFFVVLLFHIATPFLKQEGEVTMIDVGQGDSMYVSAPGQNGTVLIDTGGIVSFVNEDWRKRKEGFSLGDNVLIPFLSSKGVKKLDALILTHADQDHIGEAETLIKKNKINKLIVPKGYAVQLADENLLHLALKKGIEVKVVKRGDRLEIGDLTFYVLSPEKIDRNSRNNSSLVLWMMAGGFSWLLTGDLEKEGERQLIETYPHLKADVLKVGHHGSKGSTGAKLVEQIKPKIALISAGENNRYHHPHFEVLKILKRYHVKVLRTDRDGTIQYLFGKRSGTFFLHPPYDKISSS</sequence>
<dbReference type="InterPro" id="IPR035681">
    <property type="entry name" value="ComA-like_MBL"/>
</dbReference>
<feature type="transmembrane region" description="Helical" evidence="6">
    <location>
        <begin position="46"/>
        <end position="65"/>
    </location>
</feature>
<organism evidence="8 9">
    <name type="scientific">Bacillus changyiensis</name>
    <dbReference type="NCBI Taxonomy" id="3004103"/>
    <lineage>
        <taxon>Bacteria</taxon>
        <taxon>Bacillati</taxon>
        <taxon>Bacillota</taxon>
        <taxon>Bacilli</taxon>
        <taxon>Bacillales</taxon>
        <taxon>Bacillaceae</taxon>
        <taxon>Bacillus</taxon>
    </lineage>
</organism>
<dbReference type="NCBIfam" id="TIGR00361">
    <property type="entry name" value="ComEC_Rec2"/>
    <property type="match status" value="1"/>
</dbReference>
<evidence type="ECO:0000256" key="2">
    <source>
        <dbReference type="ARBA" id="ARBA00022475"/>
    </source>
</evidence>
<dbReference type="CDD" id="cd07731">
    <property type="entry name" value="ComA-like_MBL-fold"/>
    <property type="match status" value="1"/>
</dbReference>
<feature type="transmembrane region" description="Helical" evidence="6">
    <location>
        <begin position="262"/>
        <end position="286"/>
    </location>
</feature>
<keyword evidence="3 6" id="KW-0812">Transmembrane</keyword>
<reference evidence="8 9" key="1">
    <citation type="submission" date="2023-01" db="EMBL/GenBank/DDBJ databases">
        <title>Bacillus changyiensis sp. nov., isolated from a coastal deposit.</title>
        <authorList>
            <person name="Xiao G."/>
            <person name="Lai Q."/>
            <person name="Hu Z."/>
            <person name="Shao Z."/>
        </authorList>
    </citation>
    <scope>NUCLEOTIDE SEQUENCE [LARGE SCALE GENOMIC DNA]</scope>
    <source>
        <strain evidence="8 9">CLL-7-23</strain>
    </source>
</reference>
<dbReference type="Pfam" id="PF00753">
    <property type="entry name" value="Lactamase_B"/>
    <property type="match status" value="1"/>
</dbReference>
<keyword evidence="4 6" id="KW-1133">Transmembrane helix</keyword>
<dbReference type="SMART" id="SM00849">
    <property type="entry name" value="Lactamase_B"/>
    <property type="match status" value="1"/>
</dbReference>
<dbReference type="InterPro" id="IPR052159">
    <property type="entry name" value="Competence_DNA_uptake"/>
</dbReference>
<evidence type="ECO:0000256" key="4">
    <source>
        <dbReference type="ARBA" id="ARBA00022989"/>
    </source>
</evidence>
<feature type="transmembrane region" description="Helical" evidence="6">
    <location>
        <begin position="12"/>
        <end position="39"/>
    </location>
</feature>
<dbReference type="Pfam" id="PF03772">
    <property type="entry name" value="Competence"/>
    <property type="match status" value="1"/>
</dbReference>
<keyword evidence="2" id="KW-1003">Cell membrane</keyword>
<protein>
    <submittedName>
        <fullName evidence="8">DNA internalization-related competence protein ComEC/Rec2</fullName>
    </submittedName>
</protein>
<dbReference type="Pfam" id="PF13567">
    <property type="entry name" value="DUF4131"/>
    <property type="match status" value="1"/>
</dbReference>
<proteinExistence type="predicted"/>
<dbReference type="InterPro" id="IPR001279">
    <property type="entry name" value="Metallo-B-lactamas"/>
</dbReference>
<feature type="transmembrane region" description="Helical" evidence="6">
    <location>
        <begin position="228"/>
        <end position="250"/>
    </location>
</feature>
<dbReference type="InterPro" id="IPR004477">
    <property type="entry name" value="ComEC_N"/>
</dbReference>
<comment type="caution">
    <text evidence="8">The sequence shown here is derived from an EMBL/GenBank/DDBJ whole genome shotgun (WGS) entry which is preliminary data.</text>
</comment>
<gene>
    <name evidence="8" type="ORF">PJ311_09670</name>
</gene>
<keyword evidence="9" id="KW-1185">Reference proteome</keyword>
<keyword evidence="5 6" id="KW-0472">Membrane</keyword>
<evidence type="ECO:0000256" key="6">
    <source>
        <dbReference type="SAM" id="Phobius"/>
    </source>
</evidence>
<dbReference type="SUPFAM" id="SSF56281">
    <property type="entry name" value="Metallo-hydrolase/oxidoreductase"/>
    <property type="match status" value="1"/>
</dbReference>
<feature type="transmembrane region" description="Helical" evidence="6">
    <location>
        <begin position="306"/>
        <end position="339"/>
    </location>
</feature>
<dbReference type="Gene3D" id="3.60.15.10">
    <property type="entry name" value="Ribonuclease Z/Hydroxyacylglutathione hydrolase-like"/>
    <property type="match status" value="1"/>
</dbReference>
<evidence type="ECO:0000313" key="8">
    <source>
        <dbReference type="EMBL" id="MDA7026874.1"/>
    </source>
</evidence>
<accession>A0ABT4X3N5</accession>